<evidence type="ECO:0000256" key="1">
    <source>
        <dbReference type="ARBA" id="ARBA00004651"/>
    </source>
</evidence>
<feature type="transmembrane region" description="Helical" evidence="6">
    <location>
        <begin position="125"/>
        <end position="144"/>
    </location>
</feature>
<accession>A0A8J2UK18</accession>
<reference evidence="8" key="1">
    <citation type="journal article" date="2014" name="Int. J. Syst. Evol. Microbiol.">
        <title>Complete genome sequence of Corynebacterium casei LMG S-19264T (=DSM 44701T), isolated from a smear-ripened cheese.</title>
        <authorList>
            <consortium name="US DOE Joint Genome Institute (JGI-PGF)"/>
            <person name="Walter F."/>
            <person name="Albersmeier A."/>
            <person name="Kalinowski J."/>
            <person name="Ruckert C."/>
        </authorList>
    </citation>
    <scope>NUCLEOTIDE SEQUENCE</scope>
    <source>
        <strain evidence="8">CCM 7086</strain>
    </source>
</reference>
<dbReference type="AlphaFoldDB" id="A0A8J2UK18"/>
<name>A0A8J2UK18_9BURK</name>
<dbReference type="GO" id="GO:0005886">
    <property type="term" value="C:plasma membrane"/>
    <property type="evidence" value="ECO:0007669"/>
    <property type="project" value="UniProtKB-SubCell"/>
</dbReference>
<evidence type="ECO:0000256" key="5">
    <source>
        <dbReference type="ARBA" id="ARBA00023136"/>
    </source>
</evidence>
<dbReference type="PANTHER" id="PTHR36115:SF10">
    <property type="entry name" value="RDD DOMAIN-CONTAINING PROTEIN"/>
    <property type="match status" value="1"/>
</dbReference>
<dbReference type="InterPro" id="IPR010432">
    <property type="entry name" value="RDD"/>
</dbReference>
<evidence type="ECO:0000256" key="4">
    <source>
        <dbReference type="ARBA" id="ARBA00022989"/>
    </source>
</evidence>
<keyword evidence="5 6" id="KW-0472">Membrane</keyword>
<dbReference type="Proteomes" id="UP000620266">
    <property type="component" value="Unassembled WGS sequence"/>
</dbReference>
<dbReference type="Pfam" id="PF06271">
    <property type="entry name" value="RDD"/>
    <property type="match status" value="1"/>
</dbReference>
<dbReference type="EMBL" id="BMCG01000002">
    <property type="protein sequence ID" value="GGC04553.1"/>
    <property type="molecule type" value="Genomic_DNA"/>
</dbReference>
<gene>
    <name evidence="8" type="ORF">GCM10007205_12170</name>
</gene>
<reference evidence="8" key="2">
    <citation type="submission" date="2020-09" db="EMBL/GenBank/DDBJ databases">
        <authorList>
            <person name="Sun Q."/>
            <person name="Sedlacek I."/>
        </authorList>
    </citation>
    <scope>NUCLEOTIDE SEQUENCE</scope>
    <source>
        <strain evidence="8">CCM 7086</strain>
    </source>
</reference>
<feature type="transmembrane region" description="Helical" evidence="6">
    <location>
        <begin position="54"/>
        <end position="71"/>
    </location>
</feature>
<evidence type="ECO:0000256" key="6">
    <source>
        <dbReference type="SAM" id="Phobius"/>
    </source>
</evidence>
<feature type="transmembrane region" description="Helical" evidence="6">
    <location>
        <begin position="100"/>
        <end position="119"/>
    </location>
</feature>
<keyword evidence="9" id="KW-1185">Reference proteome</keyword>
<evidence type="ECO:0000313" key="9">
    <source>
        <dbReference type="Proteomes" id="UP000620266"/>
    </source>
</evidence>
<feature type="domain" description="RDD" evidence="7">
    <location>
        <begin position="11"/>
        <end position="157"/>
    </location>
</feature>
<feature type="transmembrane region" description="Helical" evidence="6">
    <location>
        <begin position="21"/>
        <end position="42"/>
    </location>
</feature>
<comment type="caution">
    <text evidence="8">The sequence shown here is derived from an EMBL/GenBank/DDBJ whole genome shotgun (WGS) entry which is preliminary data.</text>
</comment>
<proteinExistence type="predicted"/>
<protein>
    <submittedName>
        <fullName evidence="8">RDD family protein</fullName>
    </submittedName>
</protein>
<evidence type="ECO:0000259" key="7">
    <source>
        <dbReference type="Pfam" id="PF06271"/>
    </source>
</evidence>
<dbReference type="RefSeq" id="WP_188395290.1">
    <property type="nucleotide sequence ID" value="NZ_BMCG01000002.1"/>
</dbReference>
<evidence type="ECO:0000256" key="2">
    <source>
        <dbReference type="ARBA" id="ARBA00022475"/>
    </source>
</evidence>
<keyword evidence="3 6" id="KW-0812">Transmembrane</keyword>
<evidence type="ECO:0000313" key="8">
    <source>
        <dbReference type="EMBL" id="GGC04553.1"/>
    </source>
</evidence>
<evidence type="ECO:0000256" key="3">
    <source>
        <dbReference type="ARBA" id="ARBA00022692"/>
    </source>
</evidence>
<dbReference type="InterPro" id="IPR051791">
    <property type="entry name" value="Pra-immunoreactive"/>
</dbReference>
<keyword evidence="4 6" id="KW-1133">Transmembrane helix</keyword>
<dbReference type="PANTHER" id="PTHR36115">
    <property type="entry name" value="PROLINE-RICH ANTIGEN HOMOLOG-RELATED"/>
    <property type="match status" value="1"/>
</dbReference>
<organism evidence="8 9">
    <name type="scientific">Oxalicibacterium flavum</name>
    <dbReference type="NCBI Taxonomy" id="179467"/>
    <lineage>
        <taxon>Bacteria</taxon>
        <taxon>Pseudomonadati</taxon>
        <taxon>Pseudomonadota</taxon>
        <taxon>Betaproteobacteria</taxon>
        <taxon>Burkholderiales</taxon>
        <taxon>Oxalobacteraceae</taxon>
        <taxon>Oxalicibacterium</taxon>
    </lineage>
</organism>
<comment type="subcellular location">
    <subcellularLocation>
        <location evidence="1">Cell membrane</location>
        <topology evidence="1">Multi-pass membrane protein</topology>
    </subcellularLocation>
</comment>
<sequence>MRPTTTDPSIPTIKRRLTVMLYEAVLLFGVLAIAGLLFSILFQQRHALYLRHAMQIWLLIVVGVYFVWFWTHSGQTLPMKTWRLRLVTADGHALPLRQAVARYLLAWLWFLPGLAIAWVLGARGWMAVAIIGANMAAWILSAHLHPSRQFLHDRIAGTRLIQLPKNPPVAQP</sequence>
<keyword evidence="2" id="KW-1003">Cell membrane</keyword>